<dbReference type="OMA" id="YWMNDYK"/>
<name>G3Q8X5_GASAC</name>
<evidence type="ECO:0000259" key="24">
    <source>
        <dbReference type="Pfam" id="PF22782"/>
    </source>
</evidence>
<evidence type="ECO:0000259" key="23">
    <source>
        <dbReference type="Pfam" id="PF22781"/>
    </source>
</evidence>
<reference evidence="25 26" key="1">
    <citation type="journal article" date="2021" name="G3 (Bethesda)">
        <title>Improved contiguity of the threespine stickleback genome using long-read sequencing.</title>
        <authorList>
            <person name="Nath S."/>
            <person name="Shaw D.E."/>
            <person name="White M.A."/>
        </authorList>
    </citation>
    <scope>NUCLEOTIDE SEQUENCE [LARGE SCALE GENOMIC DNA]</scope>
    <source>
        <strain evidence="25 26">Lake Benthic</strain>
    </source>
</reference>
<dbReference type="GeneTree" id="ENSGT00530000063402"/>
<evidence type="ECO:0000256" key="2">
    <source>
        <dbReference type="ARBA" id="ARBA00004496"/>
    </source>
</evidence>
<evidence type="ECO:0000256" key="14">
    <source>
        <dbReference type="ARBA" id="ARBA00023242"/>
    </source>
</evidence>
<dbReference type="GeneID" id="120824620"/>
<dbReference type="RefSeq" id="XP_040041476.1">
    <property type="nucleotide sequence ID" value="XM_040185542.1"/>
</dbReference>
<evidence type="ECO:0000256" key="18">
    <source>
        <dbReference type="ARBA" id="ARBA00045767"/>
    </source>
</evidence>
<evidence type="ECO:0000256" key="8">
    <source>
        <dbReference type="ARBA" id="ARBA00022705"/>
    </source>
</evidence>
<keyword evidence="4" id="KW-0963">Cytoplasm</keyword>
<feature type="compositionally biased region" description="Low complexity" evidence="21">
    <location>
        <begin position="240"/>
        <end position="249"/>
    </location>
</feature>
<dbReference type="FunCoup" id="G3Q8X5">
    <property type="interactions" value="881"/>
</dbReference>
<keyword evidence="6" id="KW-0132">Cell division</keyword>
<evidence type="ECO:0000256" key="11">
    <source>
        <dbReference type="ARBA" id="ARBA00023054"/>
    </source>
</evidence>
<keyword evidence="15" id="KW-0131">Cell cycle</keyword>
<evidence type="ECO:0000313" key="25">
    <source>
        <dbReference type="Ensembl" id="ENSGACP00000026339.2"/>
    </source>
</evidence>
<dbReference type="InterPro" id="IPR053822">
    <property type="entry name" value="SDE2-like_dom"/>
</dbReference>
<evidence type="ECO:0000256" key="6">
    <source>
        <dbReference type="ARBA" id="ARBA00022618"/>
    </source>
</evidence>
<evidence type="ECO:0000256" key="1">
    <source>
        <dbReference type="ARBA" id="ARBA00004123"/>
    </source>
</evidence>
<evidence type="ECO:0000256" key="4">
    <source>
        <dbReference type="ARBA" id="ARBA00022490"/>
    </source>
</evidence>
<protein>
    <recommendedName>
        <fullName evidence="16">Replication stress response regulator SDE2</fullName>
    </recommendedName>
</protein>
<dbReference type="Pfam" id="PF22781">
    <property type="entry name" value="Sde2_N_Ubi_vert"/>
    <property type="match status" value="1"/>
</dbReference>
<dbReference type="GO" id="GO:0005737">
    <property type="term" value="C:cytoplasm"/>
    <property type="evidence" value="ECO:0007669"/>
    <property type="project" value="UniProtKB-SubCell"/>
</dbReference>
<feature type="compositionally biased region" description="Acidic residues" evidence="21">
    <location>
        <begin position="226"/>
        <end position="239"/>
    </location>
</feature>
<keyword evidence="7" id="KW-0507">mRNA processing</keyword>
<accession>G3Q8X5</accession>
<dbReference type="Bgee" id="ENSGACG00000019932">
    <property type="expression patterns" value="Expressed in embryo and 13 other cell types or tissues"/>
</dbReference>
<dbReference type="eggNOG" id="KOG2827">
    <property type="taxonomic scope" value="Eukaryota"/>
</dbReference>
<dbReference type="GO" id="GO:0005634">
    <property type="term" value="C:nucleus"/>
    <property type="evidence" value="ECO:0007669"/>
    <property type="project" value="UniProtKB-SubCell"/>
</dbReference>
<dbReference type="Pfam" id="PF13297">
    <property type="entry name" value="SDE2_2C"/>
    <property type="match status" value="1"/>
</dbReference>
<feature type="domain" description="SDE2-like" evidence="24">
    <location>
        <begin position="79"/>
        <end position="175"/>
    </location>
</feature>
<evidence type="ECO:0000256" key="13">
    <source>
        <dbReference type="ARBA" id="ARBA00023187"/>
    </source>
</evidence>
<keyword evidence="13" id="KW-0508">mRNA splicing</keyword>
<dbReference type="Proteomes" id="UP000007635">
    <property type="component" value="Chromosome IX"/>
</dbReference>
<dbReference type="InterPro" id="IPR053821">
    <property type="entry name" value="Sde2_Ubi"/>
</dbReference>
<feature type="region of interest" description="Disordered" evidence="21">
    <location>
        <begin position="181"/>
        <end position="328"/>
    </location>
</feature>
<feature type="domain" description="Splicing regulator SDE2 ubiquitin" evidence="23">
    <location>
        <begin position="31"/>
        <end position="77"/>
    </location>
</feature>
<dbReference type="GO" id="GO:0006397">
    <property type="term" value="P:mRNA processing"/>
    <property type="evidence" value="ECO:0007669"/>
    <property type="project" value="UniProtKB-KW"/>
</dbReference>
<evidence type="ECO:0000256" key="15">
    <source>
        <dbReference type="ARBA" id="ARBA00023306"/>
    </source>
</evidence>
<keyword evidence="11 20" id="KW-0175">Coiled coil</keyword>
<dbReference type="InterPro" id="IPR051421">
    <property type="entry name" value="RNA_Proc_DNA_Dmg_Regulator"/>
</dbReference>
<comment type="similarity">
    <text evidence="3">Belongs to the SDE2 family.</text>
</comment>
<evidence type="ECO:0000256" key="21">
    <source>
        <dbReference type="SAM" id="MobiDB-lite"/>
    </source>
</evidence>
<keyword evidence="10" id="KW-0694">RNA-binding</keyword>
<dbReference type="GO" id="GO:0042254">
    <property type="term" value="P:ribosome biogenesis"/>
    <property type="evidence" value="ECO:0007669"/>
    <property type="project" value="UniProtKB-KW"/>
</dbReference>
<evidence type="ECO:0000256" key="9">
    <source>
        <dbReference type="ARBA" id="ARBA00022776"/>
    </source>
</evidence>
<evidence type="ECO:0000256" key="12">
    <source>
        <dbReference type="ARBA" id="ARBA00023125"/>
    </source>
</evidence>
<reference evidence="25" key="2">
    <citation type="submission" date="2025-08" db="UniProtKB">
        <authorList>
            <consortium name="Ensembl"/>
        </authorList>
    </citation>
    <scope>IDENTIFICATION</scope>
</reference>
<dbReference type="InParanoid" id="G3Q8X5"/>
<evidence type="ECO:0000256" key="5">
    <source>
        <dbReference type="ARBA" id="ARBA00022517"/>
    </source>
</evidence>
<comment type="function">
    <text evidence="17">Plays a role in ribosome biogenesis by enabling SNORD3- and SNORD118-dependent cleavage of the 47S rRNA precursor. Binds ncRNA (non-coding RNA) including the snoRNAs SNORD3 and SNORD118.</text>
</comment>
<comment type="subcellular location">
    <subcellularLocation>
        <location evidence="2">Cytoplasm</location>
    </subcellularLocation>
    <subcellularLocation>
        <location evidence="1">Nucleus</location>
    </subcellularLocation>
</comment>
<organism evidence="25 26">
    <name type="scientific">Gasterosteus aculeatus aculeatus</name>
    <name type="common">three-spined stickleback</name>
    <dbReference type="NCBI Taxonomy" id="481459"/>
    <lineage>
        <taxon>Eukaryota</taxon>
        <taxon>Metazoa</taxon>
        <taxon>Chordata</taxon>
        <taxon>Craniata</taxon>
        <taxon>Vertebrata</taxon>
        <taxon>Euteleostomi</taxon>
        <taxon>Actinopterygii</taxon>
        <taxon>Neopterygii</taxon>
        <taxon>Teleostei</taxon>
        <taxon>Neoteleostei</taxon>
        <taxon>Acanthomorphata</taxon>
        <taxon>Eupercaria</taxon>
        <taxon>Perciformes</taxon>
        <taxon>Cottioidei</taxon>
        <taxon>Gasterosteales</taxon>
        <taxon>Gasterosteidae</taxon>
        <taxon>Gasterosteus</taxon>
    </lineage>
</organism>
<keyword evidence="9" id="KW-0498">Mitosis</keyword>
<dbReference type="PANTHER" id="PTHR12786">
    <property type="entry name" value="SPLICING FACTOR SF3A-RELATED"/>
    <property type="match status" value="1"/>
</dbReference>
<feature type="domain" description="SDE2/SF3A3 SAP" evidence="22">
    <location>
        <begin position="314"/>
        <end position="386"/>
    </location>
</feature>
<keyword evidence="8" id="KW-0235">DNA replication</keyword>
<reference evidence="25" key="3">
    <citation type="submission" date="2025-09" db="UniProtKB">
        <authorList>
            <consortium name="Ensembl"/>
        </authorList>
    </citation>
    <scope>IDENTIFICATION</scope>
</reference>
<evidence type="ECO:0000256" key="10">
    <source>
        <dbReference type="ARBA" id="ARBA00022884"/>
    </source>
</evidence>
<keyword evidence="12" id="KW-0238">DNA-binding</keyword>
<feature type="coiled-coil region" evidence="20">
    <location>
        <begin position="112"/>
        <end position="153"/>
    </location>
</feature>
<comment type="function">
    <text evidence="18">Inhibits translesion DNA synthesis by preventing monoubiquitination of PCNA, this is necessary to counteract damage due to ultraviolet light-induced replication stress. SDE2 is cleaved following PCNA binding, and its complete degradation is necessary to allow S-phase progression following DNA damage.</text>
</comment>
<dbReference type="GO" id="GO:0003677">
    <property type="term" value="F:DNA binding"/>
    <property type="evidence" value="ECO:0007669"/>
    <property type="project" value="UniProtKB-KW"/>
</dbReference>
<comment type="function">
    <text evidence="19">Plays a role in pre-mRNA splicing by facilitating excision of relatively short introns featuring weak 3'-splice sites (ss) and high GC content. May recruit CACTIN to the spliceosome.</text>
</comment>
<keyword evidence="5" id="KW-0690">Ribosome biogenesis</keyword>
<dbReference type="KEGG" id="gat:120824620"/>
<dbReference type="GO" id="GO:0003723">
    <property type="term" value="F:RNA binding"/>
    <property type="evidence" value="ECO:0007669"/>
    <property type="project" value="UniProtKB-KW"/>
</dbReference>
<dbReference type="CTD" id="163859"/>
<evidence type="ECO:0000256" key="20">
    <source>
        <dbReference type="SAM" id="Coils"/>
    </source>
</evidence>
<dbReference type="AlphaFoldDB" id="G3Q8X5"/>
<evidence type="ECO:0000256" key="19">
    <source>
        <dbReference type="ARBA" id="ARBA00045882"/>
    </source>
</evidence>
<dbReference type="GO" id="GO:0008380">
    <property type="term" value="P:RNA splicing"/>
    <property type="evidence" value="ECO:0007669"/>
    <property type="project" value="UniProtKB-KW"/>
</dbReference>
<dbReference type="STRING" id="69293.ENSGACP00000026339"/>
<dbReference type="Ensembl" id="ENSGACT00000026390.2">
    <property type="protein sequence ID" value="ENSGACP00000026339.2"/>
    <property type="gene ID" value="ENSGACG00000019932.2"/>
</dbReference>
<dbReference type="Pfam" id="PF22782">
    <property type="entry name" value="SDE2"/>
    <property type="match status" value="1"/>
</dbReference>
<dbReference type="GO" id="GO:0051301">
    <property type="term" value="P:cell division"/>
    <property type="evidence" value="ECO:0007669"/>
    <property type="project" value="UniProtKB-KW"/>
</dbReference>
<dbReference type="GO" id="GO:0006260">
    <property type="term" value="P:DNA replication"/>
    <property type="evidence" value="ECO:0007669"/>
    <property type="project" value="UniProtKB-KW"/>
</dbReference>
<dbReference type="PANTHER" id="PTHR12786:SF1">
    <property type="entry name" value="SPLICING REGULATOR SDE2"/>
    <property type="match status" value="1"/>
</dbReference>
<keyword evidence="26" id="KW-1185">Reference proteome</keyword>
<feature type="compositionally biased region" description="Basic and acidic residues" evidence="21">
    <location>
        <begin position="274"/>
        <end position="287"/>
    </location>
</feature>
<keyword evidence="14" id="KW-0539">Nucleus</keyword>
<feature type="compositionally biased region" description="Polar residues" evidence="21">
    <location>
        <begin position="314"/>
        <end position="323"/>
    </location>
</feature>
<evidence type="ECO:0000256" key="3">
    <source>
        <dbReference type="ARBA" id="ARBA00008726"/>
    </source>
</evidence>
<evidence type="ECO:0000256" key="17">
    <source>
        <dbReference type="ARBA" id="ARBA00045469"/>
    </source>
</evidence>
<dbReference type="InterPro" id="IPR025086">
    <property type="entry name" value="SDE2/SF3A3_SAP"/>
</dbReference>
<proteinExistence type="inferred from homology"/>
<evidence type="ECO:0000313" key="26">
    <source>
        <dbReference type="Proteomes" id="UP000007635"/>
    </source>
</evidence>
<evidence type="ECO:0000259" key="22">
    <source>
        <dbReference type="Pfam" id="PF13297"/>
    </source>
</evidence>
<evidence type="ECO:0000256" key="16">
    <source>
        <dbReference type="ARBA" id="ARBA00034556"/>
    </source>
</evidence>
<evidence type="ECO:0000256" key="7">
    <source>
        <dbReference type="ARBA" id="ARBA00022664"/>
    </source>
</evidence>
<sequence>MRRVLLANMEVFVSSPSVSFSNSLFPDGSLVRDVLNRFVWQQGAASSADFYVVRNGRLSDLEEAVQPGAVYHLEPRLRGGKGGFGSMLRALGAQIEKTTNREACRDLSGRRLRDVNHEKEMAEWLKKQTEREAEKEQRRLERLQRKLKEPKHQFTDPEYQRQCHDLSERLEDSVMKGLQASCSQKTDDVSPAKRPNCDPSEQPQKKKQKKKNAAEACLWMRVDDMPGSEDEEDEEEDESLSSPSPSPSSCGSAAVAMPMQEVEREQSTSSSDASSDHQTPRPFEDHGPTQAPRDQTPKPPQDQGSPEAPRDQTPKPSQDQRASPHQDLVLVDLDLAQLESLGLDVLKGELMSRGLKCGGTLKERAQRLFSVRGLTPEQIDPALIAKPTKRK</sequence>